<name>A0ABZ3IJ46_9FIRM</name>
<organism evidence="1 2">
    <name type="scientific">Sporomusa silvacetica DSM 10669</name>
    <dbReference type="NCBI Taxonomy" id="1123289"/>
    <lineage>
        <taxon>Bacteria</taxon>
        <taxon>Bacillati</taxon>
        <taxon>Bacillota</taxon>
        <taxon>Negativicutes</taxon>
        <taxon>Selenomonadales</taxon>
        <taxon>Sporomusaceae</taxon>
        <taxon>Sporomusa</taxon>
    </lineage>
</organism>
<keyword evidence="2" id="KW-1185">Reference proteome</keyword>
<reference evidence="1" key="1">
    <citation type="submission" date="2024-05" db="EMBL/GenBank/DDBJ databases">
        <title>Isolation and characterization of Sporomusa carbonis sp. nov., a carboxydotrophic hydrogenogen in the genus of Sporomusa isolated from a charcoal burning pile.</title>
        <authorList>
            <person name="Boeer T."/>
            <person name="Rosenbaum F."/>
            <person name="Eysell L."/>
            <person name="Mueller V."/>
            <person name="Daniel R."/>
            <person name="Poehlein A."/>
        </authorList>
    </citation>
    <scope>NUCLEOTIDE SEQUENCE [LARGE SCALE GENOMIC DNA]</scope>
    <source>
        <strain evidence="1">DSM 10669</strain>
    </source>
</reference>
<dbReference type="EMBL" id="CP155573">
    <property type="protein sequence ID" value="XFO65403.1"/>
    <property type="molecule type" value="Genomic_DNA"/>
</dbReference>
<protein>
    <submittedName>
        <fullName evidence="1">Uncharacterized protein</fullName>
    </submittedName>
</protein>
<sequence>MEYNYVVFCGRFTRAIRPFHFIESAARYAKETNGVIYDKYGNVVILCG</sequence>
<proteinExistence type="predicted"/>
<evidence type="ECO:0000313" key="1">
    <source>
        <dbReference type="EMBL" id="XFO65403.1"/>
    </source>
</evidence>
<gene>
    <name evidence="1" type="ORF">SPSIL_015130</name>
</gene>
<evidence type="ECO:0000313" key="2">
    <source>
        <dbReference type="Proteomes" id="UP000216752"/>
    </source>
</evidence>
<dbReference type="Proteomes" id="UP000216752">
    <property type="component" value="Chromosome"/>
</dbReference>
<accession>A0ABZ3IJ46</accession>